<evidence type="ECO:0000313" key="8">
    <source>
        <dbReference type="Proteomes" id="UP000327191"/>
    </source>
</evidence>
<evidence type="ECO:0000256" key="5">
    <source>
        <dbReference type="SAM" id="Phobius"/>
    </source>
</evidence>
<dbReference type="GO" id="GO:0055085">
    <property type="term" value="P:transmembrane transport"/>
    <property type="evidence" value="ECO:0007669"/>
    <property type="project" value="InterPro"/>
</dbReference>
<dbReference type="InterPro" id="IPR011547">
    <property type="entry name" value="SLC26A/SulP_dom"/>
</dbReference>
<proteinExistence type="predicted"/>
<feature type="transmembrane region" description="Helical" evidence="5">
    <location>
        <begin position="289"/>
        <end position="307"/>
    </location>
</feature>
<feature type="transmembrane region" description="Helical" evidence="5">
    <location>
        <begin position="49"/>
        <end position="66"/>
    </location>
</feature>
<feature type="transmembrane region" description="Helical" evidence="5">
    <location>
        <begin position="21"/>
        <end position="43"/>
    </location>
</feature>
<feature type="transmembrane region" description="Helical" evidence="5">
    <location>
        <begin position="248"/>
        <end position="269"/>
    </location>
</feature>
<dbReference type="InterPro" id="IPR001902">
    <property type="entry name" value="SLC26A/SulP_fam"/>
</dbReference>
<dbReference type="Pfam" id="PF01740">
    <property type="entry name" value="STAS"/>
    <property type="match status" value="1"/>
</dbReference>
<dbReference type="OrthoDB" id="9769739at2"/>
<feature type="domain" description="STAS" evidence="6">
    <location>
        <begin position="432"/>
        <end position="543"/>
    </location>
</feature>
<evidence type="ECO:0000256" key="3">
    <source>
        <dbReference type="ARBA" id="ARBA00022989"/>
    </source>
</evidence>
<protein>
    <submittedName>
        <fullName evidence="7">C4-dicarboxylic acid transporter DauA</fullName>
    </submittedName>
</protein>
<dbReference type="SUPFAM" id="SSF52091">
    <property type="entry name" value="SpoIIaa-like"/>
    <property type="match status" value="1"/>
</dbReference>
<evidence type="ECO:0000259" key="6">
    <source>
        <dbReference type="PROSITE" id="PS50801"/>
    </source>
</evidence>
<dbReference type="EMBL" id="CABVJE010000028">
    <property type="protein sequence ID" value="VVQ22698.1"/>
    <property type="molecule type" value="Genomic_DNA"/>
</dbReference>
<dbReference type="Gene3D" id="3.30.750.24">
    <property type="entry name" value="STAS domain"/>
    <property type="match status" value="1"/>
</dbReference>
<feature type="transmembrane region" description="Helical" evidence="5">
    <location>
        <begin position="71"/>
        <end position="87"/>
    </location>
</feature>
<dbReference type="PANTHER" id="PTHR11814">
    <property type="entry name" value="SULFATE TRANSPORTER"/>
    <property type="match status" value="1"/>
</dbReference>
<accession>A0A5E7VIZ7</accession>
<dbReference type="GO" id="GO:0016020">
    <property type="term" value="C:membrane"/>
    <property type="evidence" value="ECO:0007669"/>
    <property type="project" value="UniProtKB-SubCell"/>
</dbReference>
<name>A0A5E7VIZ7_PSEFL</name>
<keyword evidence="4 5" id="KW-0472">Membrane</keyword>
<feature type="transmembrane region" description="Helical" evidence="5">
    <location>
        <begin position="378"/>
        <end position="406"/>
    </location>
</feature>
<comment type="subcellular location">
    <subcellularLocation>
        <location evidence="1">Membrane</location>
        <topology evidence="1">Multi-pass membrane protein</topology>
    </subcellularLocation>
</comment>
<feature type="transmembrane region" description="Helical" evidence="5">
    <location>
        <begin position="123"/>
        <end position="141"/>
    </location>
</feature>
<dbReference type="InterPro" id="IPR036513">
    <property type="entry name" value="STAS_dom_sf"/>
</dbReference>
<gene>
    <name evidence="7" type="primary">dauA_3</name>
    <name evidence="7" type="ORF">PS938_05272</name>
</gene>
<feature type="transmembrane region" description="Helical" evidence="5">
    <location>
        <begin position="169"/>
        <end position="188"/>
    </location>
</feature>
<organism evidence="7 8">
    <name type="scientific">Pseudomonas fluorescens</name>
    <dbReference type="NCBI Taxonomy" id="294"/>
    <lineage>
        <taxon>Bacteria</taxon>
        <taxon>Pseudomonadati</taxon>
        <taxon>Pseudomonadota</taxon>
        <taxon>Gammaproteobacteria</taxon>
        <taxon>Pseudomonadales</taxon>
        <taxon>Pseudomonadaceae</taxon>
        <taxon>Pseudomonas</taxon>
    </lineage>
</organism>
<dbReference type="RefSeq" id="WP_150674151.1">
    <property type="nucleotide sequence ID" value="NZ_CABVJE010000028.1"/>
</dbReference>
<keyword evidence="2 5" id="KW-0812">Transmembrane</keyword>
<evidence type="ECO:0000256" key="2">
    <source>
        <dbReference type="ARBA" id="ARBA00022692"/>
    </source>
</evidence>
<dbReference type="InterPro" id="IPR002645">
    <property type="entry name" value="STAS_dom"/>
</dbReference>
<evidence type="ECO:0000256" key="4">
    <source>
        <dbReference type="ARBA" id="ARBA00023136"/>
    </source>
</evidence>
<keyword evidence="3 5" id="KW-1133">Transmembrane helix</keyword>
<dbReference type="AlphaFoldDB" id="A0A5E7VIZ7"/>
<feature type="transmembrane region" description="Helical" evidence="5">
    <location>
        <begin position="327"/>
        <end position="357"/>
    </location>
</feature>
<evidence type="ECO:0000256" key="1">
    <source>
        <dbReference type="ARBA" id="ARBA00004141"/>
    </source>
</evidence>
<feature type="transmembrane region" description="Helical" evidence="5">
    <location>
        <begin position="93"/>
        <end position="111"/>
    </location>
</feature>
<dbReference type="PROSITE" id="PS50801">
    <property type="entry name" value="STAS"/>
    <property type="match status" value="1"/>
</dbReference>
<evidence type="ECO:0000313" key="7">
    <source>
        <dbReference type="EMBL" id="VVQ22698.1"/>
    </source>
</evidence>
<dbReference type="Proteomes" id="UP000327191">
    <property type="component" value="Unassembled WGS sequence"/>
</dbReference>
<sequence length="553" mass="58830">MIAIGEAWKAGLLGREHWLRNLVSGVIVGVVALPLAMAFAIASGVKPEQGIYTAIIGGLLVSLFGGSRLQIAGPTGAFIVILAGVTAEHGIDGLQIATMMAGAMLILLGMARLGAIIKFIPDPVIVGFTAGIGVIIWVGQWKDFFGLPRISGEHFHEKLWHLLQALPDLHMATTLLAVLSLFLVITASKIPGLKRVPGPLVAMAVATAIQSTFHFEGVATIGSAFGGIPQGLPALSLPEITLSRVIDLIGPAFTIAMLGAIESLLSAMVADGMAGTKHDSNQELVGQGVANLVTPLFGGFAATGAIARTATNIRNGGTSPLAGITHAVTLVLIILFLAPLASNIPLCALAAILFVVAYNMSELKHFKRMVQRAPRADVAILLITFSLTVFSDLVIAVNIGVILAMLHFMRRMASSVEVQQVVEHELEEELRANGHTRLPPGTMIYTIEGPLFFGAAETFERVLAQTHTDPRLLIIRLKRVPFMDITGLQVLEEVIQQLHKRNIVVKLCEANTKVLNKLDRVGILQEIGTEHYHADFNTALAKAVSLAEGPSTL</sequence>
<dbReference type="Pfam" id="PF00916">
    <property type="entry name" value="Sulfate_transp"/>
    <property type="match status" value="1"/>
</dbReference>
<dbReference type="CDD" id="cd07042">
    <property type="entry name" value="STAS_SulP_like_sulfate_transporter"/>
    <property type="match status" value="1"/>
</dbReference>
<reference evidence="7 8" key="1">
    <citation type="submission" date="2019-09" db="EMBL/GenBank/DDBJ databases">
        <authorList>
            <person name="Chandra G."/>
            <person name="Truman W A."/>
        </authorList>
    </citation>
    <scope>NUCLEOTIDE SEQUENCE [LARGE SCALE GENOMIC DNA]</scope>
    <source>
        <strain evidence="7">PS938</strain>
    </source>
</reference>